<sequence length="31" mass="3614">MTHQKARDENIEQAAKKLIHIICLKRCNHNG</sequence>
<evidence type="ECO:0000313" key="1">
    <source>
        <dbReference type="EnsemblMetazoa" id="tetur11g05190.1"/>
    </source>
</evidence>
<name>T1KHQ0_TETUR</name>
<evidence type="ECO:0000313" key="2">
    <source>
        <dbReference type="Proteomes" id="UP000015104"/>
    </source>
</evidence>
<reference evidence="1" key="2">
    <citation type="submission" date="2015-06" db="UniProtKB">
        <authorList>
            <consortium name="EnsemblMetazoa"/>
        </authorList>
    </citation>
    <scope>IDENTIFICATION</scope>
</reference>
<dbReference type="AlphaFoldDB" id="T1KHQ0"/>
<dbReference type="EMBL" id="CAEY01000077">
    <property type="status" value="NOT_ANNOTATED_CDS"/>
    <property type="molecule type" value="Genomic_DNA"/>
</dbReference>
<organism evidence="1 2">
    <name type="scientific">Tetranychus urticae</name>
    <name type="common">Two-spotted spider mite</name>
    <dbReference type="NCBI Taxonomy" id="32264"/>
    <lineage>
        <taxon>Eukaryota</taxon>
        <taxon>Metazoa</taxon>
        <taxon>Ecdysozoa</taxon>
        <taxon>Arthropoda</taxon>
        <taxon>Chelicerata</taxon>
        <taxon>Arachnida</taxon>
        <taxon>Acari</taxon>
        <taxon>Acariformes</taxon>
        <taxon>Trombidiformes</taxon>
        <taxon>Prostigmata</taxon>
        <taxon>Eleutherengona</taxon>
        <taxon>Raphignathae</taxon>
        <taxon>Tetranychoidea</taxon>
        <taxon>Tetranychidae</taxon>
        <taxon>Tetranychus</taxon>
    </lineage>
</organism>
<accession>T1KHQ0</accession>
<keyword evidence="2" id="KW-1185">Reference proteome</keyword>
<reference evidence="2" key="1">
    <citation type="submission" date="2011-08" db="EMBL/GenBank/DDBJ databases">
        <authorList>
            <person name="Rombauts S."/>
        </authorList>
    </citation>
    <scope>NUCLEOTIDE SEQUENCE</scope>
    <source>
        <strain evidence="2">London</strain>
    </source>
</reference>
<dbReference type="EnsemblMetazoa" id="tetur11g05190.1">
    <property type="protein sequence ID" value="tetur11g05190.1"/>
    <property type="gene ID" value="tetur11g05190"/>
</dbReference>
<proteinExistence type="predicted"/>
<dbReference type="HOGENOM" id="CLU_3399872_0_0_1"/>
<dbReference type="Proteomes" id="UP000015104">
    <property type="component" value="Unassembled WGS sequence"/>
</dbReference>
<protein>
    <submittedName>
        <fullName evidence="1">Uncharacterized protein</fullName>
    </submittedName>
</protein>